<evidence type="ECO:0000313" key="2">
    <source>
        <dbReference type="Proteomes" id="UP001148662"/>
    </source>
</evidence>
<proteinExistence type="predicted"/>
<comment type="caution">
    <text evidence="1">The sequence shown here is derived from an EMBL/GenBank/DDBJ whole genome shotgun (WGS) entry which is preliminary data.</text>
</comment>
<dbReference type="Proteomes" id="UP001148662">
    <property type="component" value="Unassembled WGS sequence"/>
</dbReference>
<keyword evidence="2" id="KW-1185">Reference proteome</keyword>
<protein>
    <submittedName>
        <fullName evidence="1">Uncharacterized protein</fullName>
    </submittedName>
</protein>
<organism evidence="1 2">
    <name type="scientific">Phlebia brevispora</name>
    <dbReference type="NCBI Taxonomy" id="194682"/>
    <lineage>
        <taxon>Eukaryota</taxon>
        <taxon>Fungi</taxon>
        <taxon>Dikarya</taxon>
        <taxon>Basidiomycota</taxon>
        <taxon>Agaricomycotina</taxon>
        <taxon>Agaricomycetes</taxon>
        <taxon>Polyporales</taxon>
        <taxon>Meruliaceae</taxon>
        <taxon>Phlebia</taxon>
    </lineage>
</organism>
<name>A0ACC1T3U6_9APHY</name>
<dbReference type="EMBL" id="JANHOG010000668">
    <property type="protein sequence ID" value="KAJ3552373.1"/>
    <property type="molecule type" value="Genomic_DNA"/>
</dbReference>
<evidence type="ECO:0000313" key="1">
    <source>
        <dbReference type="EMBL" id="KAJ3552373.1"/>
    </source>
</evidence>
<gene>
    <name evidence="1" type="ORF">NM688_g4184</name>
</gene>
<accession>A0ACC1T3U6</accession>
<reference evidence="1" key="1">
    <citation type="submission" date="2022-07" db="EMBL/GenBank/DDBJ databases">
        <title>Genome Sequence of Phlebia brevispora.</title>
        <authorList>
            <person name="Buettner E."/>
        </authorList>
    </citation>
    <scope>NUCLEOTIDE SEQUENCE</scope>
    <source>
        <strain evidence="1">MPL23</strain>
    </source>
</reference>
<sequence length="536" mass="58115">MTSEAALSYVDSRTDPLLTENGDEDHRTPLDKTIDRIGMASSRQLPVDPPGTVWIWLPSRFYVDADEFHNSAESTEAFFKLVGTMSSTMIGGMTVGALAWGALTDLMGRAAAFNATLLFTSIFGACAAFTNSFVGLCIVWFLVGSAIGGSAPTDGTLMLEHMPTGKEYLVVATGAYTSLGALVSALAGLIILPGHSCPPSPEPCERSENNGWRYLIFSLAAFTITMSILRVIFFRLYESPRYLVHSGRHEEAVEALRSISKYNGKQIEVRLEDVLDHHDETDGVPMDSLASSNDEGKSYIPLPTEDHDISFTKTRSRLRSRIPRLLQKTVVGPFRGWAGRIRTLLSRRWRRTTLLLWGMNCVINLAYAIFNTYLPKLLEERSLSEGETNLSDSLKSIVIYTLGGCPGSILAAYLANTKLGRRWSLAGSTAITAILSAAFIFARSPLAVNVTTASINLISTTMWAILYGWMPVLFTPDVRGTACGTSVALSRIAGMTAAALGGVLVSISNALAVGVSAGMYALAVILVLFMRETAYE</sequence>